<proteinExistence type="predicted"/>
<dbReference type="EMBL" id="GGMR01008521">
    <property type="protein sequence ID" value="MBY21140.1"/>
    <property type="molecule type" value="Transcribed_RNA"/>
</dbReference>
<accession>A0A2S2NVC6</accession>
<gene>
    <name evidence="1" type="ORF">g.106156</name>
</gene>
<reference evidence="1" key="1">
    <citation type="submission" date="2018-04" db="EMBL/GenBank/DDBJ databases">
        <title>Transcriptome of Schizaphis graminum biotype I.</title>
        <authorList>
            <person name="Scully E.D."/>
            <person name="Geib S.M."/>
            <person name="Palmer N.A."/>
            <person name="Koch K."/>
            <person name="Bradshaw J."/>
            <person name="Heng-Moss T."/>
            <person name="Sarath G."/>
        </authorList>
    </citation>
    <scope>NUCLEOTIDE SEQUENCE</scope>
</reference>
<evidence type="ECO:0000313" key="1">
    <source>
        <dbReference type="EMBL" id="MBY21140.1"/>
    </source>
</evidence>
<protein>
    <submittedName>
        <fullName evidence="1">Uncharacterized protein</fullName>
    </submittedName>
</protein>
<dbReference type="AlphaFoldDB" id="A0A2S2NVC6"/>
<organism evidence="1">
    <name type="scientific">Schizaphis graminum</name>
    <name type="common">Green bug aphid</name>
    <dbReference type="NCBI Taxonomy" id="13262"/>
    <lineage>
        <taxon>Eukaryota</taxon>
        <taxon>Metazoa</taxon>
        <taxon>Ecdysozoa</taxon>
        <taxon>Arthropoda</taxon>
        <taxon>Hexapoda</taxon>
        <taxon>Insecta</taxon>
        <taxon>Pterygota</taxon>
        <taxon>Neoptera</taxon>
        <taxon>Paraneoptera</taxon>
        <taxon>Hemiptera</taxon>
        <taxon>Sternorrhyncha</taxon>
        <taxon>Aphidomorpha</taxon>
        <taxon>Aphidoidea</taxon>
        <taxon>Aphididae</taxon>
        <taxon>Aphidini</taxon>
        <taxon>Schizaphis</taxon>
    </lineage>
</organism>
<name>A0A2S2NVC6_SCHGA</name>
<sequence length="121" mass="14618">MFFFRNGFRSVDFHREISRRRYNNNIMLYAAVVPTAGVVRSLKYFIRFFRNRTPCDDIRRTYRNSLGRHEKKNRMPPPQILRFVPAVRLHYLYSCTAVDRRKPHVSALLQQPLQYARSLRL</sequence>